<keyword evidence="2" id="KW-0812">Transmembrane</keyword>
<evidence type="ECO:0000256" key="2">
    <source>
        <dbReference type="SAM" id="Phobius"/>
    </source>
</evidence>
<protein>
    <submittedName>
        <fullName evidence="5">Plastid division1</fullName>
    </submittedName>
</protein>
<evidence type="ECO:0000313" key="3">
    <source>
        <dbReference type="EMBL" id="VDO28845.1"/>
    </source>
</evidence>
<keyword evidence="4" id="KW-1185">Reference proteome</keyword>
<accession>A0A3P7XTV4</accession>
<dbReference type="EMBL" id="UZAH01005237">
    <property type="protein sequence ID" value="VDO28845.1"/>
    <property type="molecule type" value="Genomic_DNA"/>
</dbReference>
<evidence type="ECO:0000313" key="5">
    <source>
        <dbReference type="WBParaSite" id="HPBE_0000285801-mRNA-1"/>
    </source>
</evidence>
<organism evidence="4 5">
    <name type="scientific">Heligmosomoides polygyrus</name>
    <name type="common">Parasitic roundworm</name>
    <dbReference type="NCBI Taxonomy" id="6339"/>
    <lineage>
        <taxon>Eukaryota</taxon>
        <taxon>Metazoa</taxon>
        <taxon>Ecdysozoa</taxon>
        <taxon>Nematoda</taxon>
        <taxon>Chromadorea</taxon>
        <taxon>Rhabditida</taxon>
        <taxon>Rhabditina</taxon>
        <taxon>Rhabditomorpha</taxon>
        <taxon>Strongyloidea</taxon>
        <taxon>Heligmosomidae</taxon>
        <taxon>Heligmosomoides</taxon>
    </lineage>
</organism>
<keyword evidence="2" id="KW-0472">Membrane</keyword>
<dbReference type="OrthoDB" id="9989144at2759"/>
<keyword evidence="2" id="KW-1133">Transmembrane helix</keyword>
<feature type="coiled-coil region" evidence="1">
    <location>
        <begin position="425"/>
        <end position="473"/>
    </location>
</feature>
<dbReference type="InterPro" id="IPR036291">
    <property type="entry name" value="NAD(P)-bd_dom_sf"/>
</dbReference>
<reference evidence="5" key="2">
    <citation type="submission" date="2019-09" db="UniProtKB">
        <authorList>
            <consortium name="WormBaseParasite"/>
        </authorList>
    </citation>
    <scope>IDENTIFICATION</scope>
</reference>
<evidence type="ECO:0000256" key="1">
    <source>
        <dbReference type="SAM" id="Coils"/>
    </source>
</evidence>
<name>A0A183F9L6_HELPZ</name>
<dbReference type="Proteomes" id="UP000050761">
    <property type="component" value="Unassembled WGS sequence"/>
</dbReference>
<evidence type="ECO:0000313" key="4">
    <source>
        <dbReference type="Proteomes" id="UP000050761"/>
    </source>
</evidence>
<proteinExistence type="predicted"/>
<gene>
    <name evidence="3" type="ORF">HPBE_LOCUS2859</name>
</gene>
<reference evidence="3 4" key="1">
    <citation type="submission" date="2018-11" db="EMBL/GenBank/DDBJ databases">
        <authorList>
            <consortium name="Pathogen Informatics"/>
        </authorList>
    </citation>
    <scope>NUCLEOTIDE SEQUENCE [LARGE SCALE GENOMIC DNA]</scope>
</reference>
<dbReference type="SUPFAM" id="SSF51735">
    <property type="entry name" value="NAD(P)-binding Rossmann-fold domains"/>
    <property type="match status" value="1"/>
</dbReference>
<sequence>MSPSTKTTVDGLETTLAVNQIAHQYLVRQLLPLLRQSKGRVVVVTSSSHQHTGLKPDMTVEEKIAKLCSDEYSGIFGYRRTNRSINADDFDWLTAVFVDRLWYSYIICWFIHISRCVSLRYRPRLLAPSLHDRPPKLLCVWTVLFRYDTEAKATRSQNSLTTIVSESSALTSACLGEHTQKEELTKRLIKLKQQIRLVTEAIGAVEQAIERLEEGHRNLSDGERTKEEDSVAIYLTSAGEALDVAESTKYALMKAEVEILEKKSELENPKLWDWKRFHTVVDDIISKKELIEEAQITGSYTVDYRSNTEANAPITGSYTIHRRPINADDFDWLTAVFVDRLWYSYIICWFIHIRTGVFLYGIVLVCLRRLCTIGLLSCSVFGLFCFAMTLRLLKAKATRSQNSLTTIVSESSALTSVCLGEHTQKEELTKRLIKLKQQIRLVTEAIGAVEQAIERLEEGHRNLSDDERTKEEDSVAIYLTS</sequence>
<dbReference type="WBParaSite" id="HPBE_0000285801-mRNA-1">
    <property type="protein sequence ID" value="HPBE_0000285801-mRNA-1"/>
    <property type="gene ID" value="HPBE_0000285801"/>
</dbReference>
<keyword evidence="1" id="KW-0175">Coiled coil</keyword>
<dbReference type="AlphaFoldDB" id="A0A183F9L6"/>
<feature type="transmembrane region" description="Helical" evidence="2">
    <location>
        <begin position="342"/>
        <end position="366"/>
    </location>
</feature>
<accession>A0A183F9L6</accession>
<dbReference type="Gene3D" id="3.40.50.720">
    <property type="entry name" value="NAD(P)-binding Rossmann-like Domain"/>
    <property type="match status" value="1"/>
</dbReference>
<feature type="transmembrane region" description="Helical" evidence="2">
    <location>
        <begin position="373"/>
        <end position="393"/>
    </location>
</feature>